<dbReference type="InterPro" id="IPR001810">
    <property type="entry name" value="F-box_dom"/>
</dbReference>
<dbReference type="InterPro" id="IPR053781">
    <property type="entry name" value="F-box_AtFBL13-like"/>
</dbReference>
<dbReference type="PANTHER" id="PTHR32212">
    <property type="entry name" value="CYCLIN-LIKE F-BOX"/>
    <property type="match status" value="1"/>
</dbReference>
<dbReference type="InterPro" id="IPR032675">
    <property type="entry name" value="LRR_dom_sf"/>
</dbReference>
<accession>A0A9D4X2J4</accession>
<dbReference type="AlphaFoldDB" id="A0A9D4X2J4"/>
<dbReference type="CDD" id="cd22160">
    <property type="entry name" value="F-box_AtFBL13-like"/>
    <property type="match status" value="1"/>
</dbReference>
<dbReference type="Gramene" id="Psat5g224560.1">
    <property type="protein sequence ID" value="Psat5g224560.1.cds"/>
    <property type="gene ID" value="Psat5g224560"/>
</dbReference>
<sequence>MSNSAATEKVKVKVSDNEHKDMLSDLPDCIILHILSFLITKHAVRTCILSSRWKNLWKRLPALIFHISDFRGFRNKIFTEFVSKVLSLRDSSISLQTLDFENTSSLLEPHVLIWIVDYAISHDVQRLRLSGTTAIAQIPVALFSSQTLTHLTLSITICYGCENLFPESLNLPALSTLELENFTFSVGDNGCAEPFSTFSRLKRLLISHCTVKGWGALCISSATLVNFTMYNDSDDYYKIDLCTPSLCTFAFRGVPYHDISWSNISSLKHVDIDAEVFPYSCYGPPLFLFNWLSEFANIKSLTVTAATLQVLSLIPGLLTFKIHSLGKLKSLRVKIDEIQYGLCVALCNDKLQNVKSKKEAAMIQRAFDLGLEPSPLVPDGVVDFLLQNSPSVEVELVDCRKITS</sequence>
<evidence type="ECO:0000259" key="1">
    <source>
        <dbReference type="Pfam" id="PF00646"/>
    </source>
</evidence>
<organism evidence="2 3">
    <name type="scientific">Pisum sativum</name>
    <name type="common">Garden pea</name>
    <name type="synonym">Lathyrus oleraceus</name>
    <dbReference type="NCBI Taxonomy" id="3888"/>
    <lineage>
        <taxon>Eukaryota</taxon>
        <taxon>Viridiplantae</taxon>
        <taxon>Streptophyta</taxon>
        <taxon>Embryophyta</taxon>
        <taxon>Tracheophyta</taxon>
        <taxon>Spermatophyta</taxon>
        <taxon>Magnoliopsida</taxon>
        <taxon>eudicotyledons</taxon>
        <taxon>Gunneridae</taxon>
        <taxon>Pentapetalae</taxon>
        <taxon>rosids</taxon>
        <taxon>fabids</taxon>
        <taxon>Fabales</taxon>
        <taxon>Fabaceae</taxon>
        <taxon>Papilionoideae</taxon>
        <taxon>50 kb inversion clade</taxon>
        <taxon>NPAAA clade</taxon>
        <taxon>Hologalegina</taxon>
        <taxon>IRL clade</taxon>
        <taxon>Fabeae</taxon>
        <taxon>Lathyrus</taxon>
    </lineage>
</organism>
<evidence type="ECO:0000313" key="3">
    <source>
        <dbReference type="Proteomes" id="UP001058974"/>
    </source>
</evidence>
<dbReference type="Gramene" id="Psat5g224560.2">
    <property type="protein sequence ID" value="Psat5g224560.2.cds"/>
    <property type="gene ID" value="Psat5g224560"/>
</dbReference>
<dbReference type="SUPFAM" id="SSF52047">
    <property type="entry name" value="RNI-like"/>
    <property type="match status" value="1"/>
</dbReference>
<dbReference type="Pfam" id="PF00646">
    <property type="entry name" value="F-box"/>
    <property type="match status" value="1"/>
</dbReference>
<dbReference type="OrthoDB" id="1848700at2759"/>
<reference evidence="2 3" key="1">
    <citation type="journal article" date="2022" name="Nat. Genet.">
        <title>Improved pea reference genome and pan-genome highlight genomic features and evolutionary characteristics.</title>
        <authorList>
            <person name="Yang T."/>
            <person name="Liu R."/>
            <person name="Luo Y."/>
            <person name="Hu S."/>
            <person name="Wang D."/>
            <person name="Wang C."/>
            <person name="Pandey M.K."/>
            <person name="Ge S."/>
            <person name="Xu Q."/>
            <person name="Li N."/>
            <person name="Li G."/>
            <person name="Huang Y."/>
            <person name="Saxena R.K."/>
            <person name="Ji Y."/>
            <person name="Li M."/>
            <person name="Yan X."/>
            <person name="He Y."/>
            <person name="Liu Y."/>
            <person name="Wang X."/>
            <person name="Xiang C."/>
            <person name="Varshney R.K."/>
            <person name="Ding H."/>
            <person name="Gao S."/>
            <person name="Zong X."/>
        </authorList>
    </citation>
    <scope>NUCLEOTIDE SEQUENCE [LARGE SCALE GENOMIC DNA]</scope>
    <source>
        <strain evidence="2 3">cv. Zhongwan 6</strain>
    </source>
</reference>
<dbReference type="PANTHER" id="PTHR32212:SF269">
    <property type="entry name" value="F-BOX_RNI_FBD-LIKE DOMAIN PROTEIN"/>
    <property type="match status" value="1"/>
</dbReference>
<feature type="domain" description="F-box" evidence="1">
    <location>
        <begin position="23"/>
        <end position="61"/>
    </location>
</feature>
<dbReference type="Proteomes" id="UP001058974">
    <property type="component" value="Chromosome 5"/>
</dbReference>
<name>A0A9D4X2J4_PEA</name>
<comment type="caution">
    <text evidence="2">The sequence shown here is derived from an EMBL/GenBank/DDBJ whole genome shotgun (WGS) entry which is preliminary data.</text>
</comment>
<dbReference type="InterPro" id="IPR036047">
    <property type="entry name" value="F-box-like_dom_sf"/>
</dbReference>
<protein>
    <recommendedName>
        <fullName evidence="1">F-box domain-containing protein</fullName>
    </recommendedName>
</protein>
<dbReference type="Gene3D" id="3.80.10.10">
    <property type="entry name" value="Ribonuclease Inhibitor"/>
    <property type="match status" value="1"/>
</dbReference>
<keyword evidence="3" id="KW-1185">Reference proteome</keyword>
<dbReference type="Gramene" id="Psat05G0624700-T1">
    <property type="protein sequence ID" value="KAI5411016.1"/>
    <property type="gene ID" value="KIW84_056247"/>
</dbReference>
<dbReference type="EMBL" id="JAMSHJ010000005">
    <property type="protein sequence ID" value="KAI5411016.1"/>
    <property type="molecule type" value="Genomic_DNA"/>
</dbReference>
<dbReference type="SUPFAM" id="SSF81383">
    <property type="entry name" value="F-box domain"/>
    <property type="match status" value="1"/>
</dbReference>
<dbReference type="Gene3D" id="1.20.1280.50">
    <property type="match status" value="1"/>
</dbReference>
<proteinExistence type="predicted"/>
<dbReference type="Gramene" id="PSAT_LOCUS20491_t1">
    <property type="protein sequence ID" value="CAL5201253.1"/>
    <property type="gene ID" value="PSAT_LOCUS20491"/>
</dbReference>
<gene>
    <name evidence="2" type="ORF">KIW84_056247</name>
</gene>
<evidence type="ECO:0000313" key="2">
    <source>
        <dbReference type="EMBL" id="KAI5411016.1"/>
    </source>
</evidence>